<dbReference type="SUPFAM" id="SSF51984">
    <property type="entry name" value="MurCD N-terminal domain"/>
    <property type="match status" value="1"/>
</dbReference>
<dbReference type="NCBIfam" id="TIGR01082">
    <property type="entry name" value="murC"/>
    <property type="match status" value="1"/>
</dbReference>
<dbReference type="InterPro" id="IPR000713">
    <property type="entry name" value="Mur_ligase_N"/>
</dbReference>
<dbReference type="GO" id="GO:0008360">
    <property type="term" value="P:regulation of cell shape"/>
    <property type="evidence" value="ECO:0007669"/>
    <property type="project" value="UniProtKB-KW"/>
</dbReference>
<comment type="similarity">
    <text evidence="14">Belongs to the MurCDEF family.</text>
</comment>
<evidence type="ECO:0000256" key="14">
    <source>
        <dbReference type="HAMAP-Rule" id="MF_00046"/>
    </source>
</evidence>
<dbReference type="Proteomes" id="UP000197025">
    <property type="component" value="Unassembled WGS sequence"/>
</dbReference>
<evidence type="ECO:0000259" key="17">
    <source>
        <dbReference type="Pfam" id="PF08245"/>
    </source>
</evidence>
<keyword evidence="4 14" id="KW-0963">Cytoplasm</keyword>
<dbReference type="SUPFAM" id="SSF53244">
    <property type="entry name" value="MurD-like peptide ligases, peptide-binding domain"/>
    <property type="match status" value="1"/>
</dbReference>
<keyword evidence="7 14" id="KW-0547">Nucleotide-binding</keyword>
<dbReference type="PANTHER" id="PTHR43445">
    <property type="entry name" value="UDP-N-ACETYLMURAMATE--L-ALANINE LIGASE-RELATED"/>
    <property type="match status" value="1"/>
</dbReference>
<dbReference type="Gene3D" id="3.90.190.20">
    <property type="entry name" value="Mur ligase, C-terminal domain"/>
    <property type="match status" value="1"/>
</dbReference>
<dbReference type="InterPro" id="IPR036565">
    <property type="entry name" value="Mur-like_cat_sf"/>
</dbReference>
<dbReference type="RefSeq" id="WP_088570971.1">
    <property type="nucleotide sequence ID" value="NZ_FYEK01000027.1"/>
</dbReference>
<organism evidence="18 19">
    <name type="scientific">Thermoflexus hugenholtzii JAD2</name>
    <dbReference type="NCBI Taxonomy" id="877466"/>
    <lineage>
        <taxon>Bacteria</taxon>
        <taxon>Bacillati</taxon>
        <taxon>Chloroflexota</taxon>
        <taxon>Thermoflexia</taxon>
        <taxon>Thermoflexales</taxon>
        <taxon>Thermoflexaceae</taxon>
        <taxon>Thermoflexus</taxon>
    </lineage>
</organism>
<dbReference type="InterPro" id="IPR036615">
    <property type="entry name" value="Mur_ligase_C_dom_sf"/>
</dbReference>
<evidence type="ECO:0000256" key="4">
    <source>
        <dbReference type="ARBA" id="ARBA00022490"/>
    </source>
</evidence>
<dbReference type="InterPro" id="IPR013221">
    <property type="entry name" value="Mur_ligase_cen"/>
</dbReference>
<accession>A0A212QVR4</accession>
<dbReference type="InterPro" id="IPR005758">
    <property type="entry name" value="UDP-N-AcMur_Ala_ligase_MurC"/>
</dbReference>
<dbReference type="OrthoDB" id="9804126at2"/>
<comment type="catalytic activity">
    <reaction evidence="13 14">
        <text>UDP-N-acetyl-alpha-D-muramate + L-alanine + ATP = UDP-N-acetyl-alpha-D-muramoyl-L-alanine + ADP + phosphate + H(+)</text>
        <dbReference type="Rhea" id="RHEA:23372"/>
        <dbReference type="ChEBI" id="CHEBI:15378"/>
        <dbReference type="ChEBI" id="CHEBI:30616"/>
        <dbReference type="ChEBI" id="CHEBI:43474"/>
        <dbReference type="ChEBI" id="CHEBI:57972"/>
        <dbReference type="ChEBI" id="CHEBI:70757"/>
        <dbReference type="ChEBI" id="CHEBI:83898"/>
        <dbReference type="ChEBI" id="CHEBI:456216"/>
        <dbReference type="EC" id="6.3.2.8"/>
    </reaction>
</comment>
<dbReference type="GO" id="GO:0008763">
    <property type="term" value="F:UDP-N-acetylmuramate-L-alanine ligase activity"/>
    <property type="evidence" value="ECO:0007669"/>
    <property type="project" value="UniProtKB-UniRule"/>
</dbReference>
<feature type="domain" description="Mur ligase N-terminal catalytic" evidence="15">
    <location>
        <begin position="10"/>
        <end position="107"/>
    </location>
</feature>
<evidence type="ECO:0000256" key="3">
    <source>
        <dbReference type="ARBA" id="ARBA00012211"/>
    </source>
</evidence>
<comment type="pathway">
    <text evidence="2 14">Cell wall biogenesis; peptidoglycan biosynthesis.</text>
</comment>
<evidence type="ECO:0000256" key="8">
    <source>
        <dbReference type="ARBA" id="ARBA00022840"/>
    </source>
</evidence>
<evidence type="ECO:0000259" key="16">
    <source>
        <dbReference type="Pfam" id="PF02875"/>
    </source>
</evidence>
<dbReference type="EMBL" id="FYEK01000027">
    <property type="protein sequence ID" value="SNB63809.1"/>
    <property type="molecule type" value="Genomic_DNA"/>
</dbReference>
<dbReference type="InterPro" id="IPR004101">
    <property type="entry name" value="Mur_ligase_C"/>
</dbReference>
<dbReference type="InParanoid" id="A0A212QVR4"/>
<keyword evidence="6 14" id="KW-0132">Cell division</keyword>
<evidence type="ECO:0000313" key="18">
    <source>
        <dbReference type="EMBL" id="SNB63809.1"/>
    </source>
</evidence>
<dbReference type="AlphaFoldDB" id="A0A212QVR4"/>
<evidence type="ECO:0000256" key="9">
    <source>
        <dbReference type="ARBA" id="ARBA00022960"/>
    </source>
</evidence>
<dbReference type="UniPathway" id="UPA00219"/>
<proteinExistence type="inferred from homology"/>
<dbReference type="Pfam" id="PF01225">
    <property type="entry name" value="Mur_ligase"/>
    <property type="match status" value="1"/>
</dbReference>
<dbReference type="Pfam" id="PF02875">
    <property type="entry name" value="Mur_ligase_C"/>
    <property type="match status" value="1"/>
</dbReference>
<evidence type="ECO:0000313" key="19">
    <source>
        <dbReference type="Proteomes" id="UP000197025"/>
    </source>
</evidence>
<protein>
    <recommendedName>
        <fullName evidence="3 14">UDP-N-acetylmuramate--L-alanine ligase</fullName>
        <ecNumber evidence="3 14">6.3.2.8</ecNumber>
    </recommendedName>
    <alternativeName>
        <fullName evidence="14">UDP-N-acetylmuramoyl-L-alanine synthetase</fullName>
    </alternativeName>
</protein>
<dbReference type="Gene3D" id="3.40.1190.10">
    <property type="entry name" value="Mur-like, catalytic domain"/>
    <property type="match status" value="1"/>
</dbReference>
<feature type="binding site" evidence="14">
    <location>
        <begin position="114"/>
        <end position="120"/>
    </location>
    <ligand>
        <name>ATP</name>
        <dbReference type="ChEBI" id="CHEBI:30616"/>
    </ligand>
</feature>
<sequence>MFSLRPGMAFHLIGIGGAGLSALAIVLHEAGYRVSGCDRASSPFTEALRALGIPVHIGHDPAHVGEAEVLVRSSAVPADHPEVRAAEAQGRPVVKREAVIGTLMADRWGIAIAGSHGKTTTTAMIAWIAMAAGRDPTFIVGGLIHGLNRNARAGREDLFIVEADEYDRMFLGLRPRIAVVTTIEHDHPDCYPTPEAFFEAFQAFAEQVPPEGLLVICHADPEARRLADLLERQGRRVIRYGWGPPARWWARPLAVDRFALFREGREAGVLSLSIPGHHHGLNALAALAVAEAVGIPLETAREALSRFPGTARRFEVKGEVRGVRVIDDYAHHPGEIRATLQAARACYPGRSLWVVFQPHTYSRTRALLGEFAAAFEDADHVLLLPIYAARETDTLGVRSEDILQRMSHSDARCVPDFEAAVDFLRRHVRPGDVVLTLGAGDVYRVGEHLLEALKVSEEE</sequence>
<keyword evidence="11 14" id="KW-0131">Cell cycle</keyword>
<dbReference type="GO" id="GO:0009252">
    <property type="term" value="P:peptidoglycan biosynthetic process"/>
    <property type="evidence" value="ECO:0007669"/>
    <property type="project" value="UniProtKB-UniRule"/>
</dbReference>
<evidence type="ECO:0000256" key="12">
    <source>
        <dbReference type="ARBA" id="ARBA00023316"/>
    </source>
</evidence>
<dbReference type="PANTHER" id="PTHR43445:SF3">
    <property type="entry name" value="UDP-N-ACETYLMURAMATE--L-ALANINE LIGASE"/>
    <property type="match status" value="1"/>
</dbReference>
<dbReference type="Gene3D" id="3.40.50.720">
    <property type="entry name" value="NAD(P)-binding Rossmann-like Domain"/>
    <property type="match status" value="1"/>
</dbReference>
<dbReference type="FunCoup" id="A0A212QVR4">
    <property type="interactions" value="274"/>
</dbReference>
<evidence type="ECO:0000256" key="7">
    <source>
        <dbReference type="ARBA" id="ARBA00022741"/>
    </source>
</evidence>
<evidence type="ECO:0000256" key="11">
    <source>
        <dbReference type="ARBA" id="ARBA00023306"/>
    </source>
</evidence>
<reference evidence="19" key="1">
    <citation type="submission" date="2017-06" db="EMBL/GenBank/DDBJ databases">
        <authorList>
            <person name="Varghese N."/>
            <person name="Submissions S."/>
        </authorList>
    </citation>
    <scope>NUCLEOTIDE SEQUENCE [LARGE SCALE GENOMIC DNA]</scope>
    <source>
        <strain evidence="19">JAD2</strain>
    </source>
</reference>
<feature type="domain" description="Mur ligase central" evidence="17">
    <location>
        <begin position="112"/>
        <end position="290"/>
    </location>
</feature>
<keyword evidence="12 14" id="KW-0961">Cell wall biogenesis/degradation</keyword>
<evidence type="ECO:0000256" key="5">
    <source>
        <dbReference type="ARBA" id="ARBA00022598"/>
    </source>
</evidence>
<evidence type="ECO:0000256" key="6">
    <source>
        <dbReference type="ARBA" id="ARBA00022618"/>
    </source>
</evidence>
<evidence type="ECO:0000256" key="1">
    <source>
        <dbReference type="ARBA" id="ARBA00004496"/>
    </source>
</evidence>
<keyword evidence="5 14" id="KW-0436">Ligase</keyword>
<evidence type="ECO:0000256" key="13">
    <source>
        <dbReference type="ARBA" id="ARBA00047833"/>
    </source>
</evidence>
<evidence type="ECO:0000259" key="15">
    <source>
        <dbReference type="Pfam" id="PF01225"/>
    </source>
</evidence>
<comment type="function">
    <text evidence="14">Cell wall formation.</text>
</comment>
<name>A0A212QVR4_9CHLR</name>
<dbReference type="GO" id="GO:0005524">
    <property type="term" value="F:ATP binding"/>
    <property type="evidence" value="ECO:0007669"/>
    <property type="project" value="UniProtKB-UniRule"/>
</dbReference>
<dbReference type="SUPFAM" id="SSF53623">
    <property type="entry name" value="MurD-like peptide ligases, catalytic domain"/>
    <property type="match status" value="1"/>
</dbReference>
<feature type="domain" description="Mur ligase C-terminal" evidence="16">
    <location>
        <begin position="312"/>
        <end position="440"/>
    </location>
</feature>
<dbReference type="EC" id="6.3.2.8" evidence="3 14"/>
<keyword evidence="9 14" id="KW-0133">Cell shape</keyword>
<dbReference type="GO" id="GO:0071555">
    <property type="term" value="P:cell wall organization"/>
    <property type="evidence" value="ECO:0007669"/>
    <property type="project" value="UniProtKB-KW"/>
</dbReference>
<keyword evidence="19" id="KW-1185">Reference proteome</keyword>
<keyword evidence="8 14" id="KW-0067">ATP-binding</keyword>
<dbReference type="GO" id="GO:0005737">
    <property type="term" value="C:cytoplasm"/>
    <property type="evidence" value="ECO:0007669"/>
    <property type="project" value="UniProtKB-SubCell"/>
</dbReference>
<comment type="subcellular location">
    <subcellularLocation>
        <location evidence="1 14">Cytoplasm</location>
    </subcellularLocation>
</comment>
<dbReference type="GO" id="GO:0051301">
    <property type="term" value="P:cell division"/>
    <property type="evidence" value="ECO:0007669"/>
    <property type="project" value="UniProtKB-KW"/>
</dbReference>
<dbReference type="HAMAP" id="MF_00046">
    <property type="entry name" value="MurC"/>
    <property type="match status" value="1"/>
</dbReference>
<gene>
    <name evidence="14" type="primary">murC</name>
    <name evidence="18" type="ORF">SAMN02746019_00007130</name>
</gene>
<dbReference type="Pfam" id="PF08245">
    <property type="entry name" value="Mur_ligase_M"/>
    <property type="match status" value="1"/>
</dbReference>
<evidence type="ECO:0000256" key="2">
    <source>
        <dbReference type="ARBA" id="ARBA00004752"/>
    </source>
</evidence>
<keyword evidence="10 14" id="KW-0573">Peptidoglycan synthesis</keyword>
<dbReference type="InterPro" id="IPR050061">
    <property type="entry name" value="MurCDEF_pg_biosynth"/>
</dbReference>
<evidence type="ECO:0000256" key="10">
    <source>
        <dbReference type="ARBA" id="ARBA00022984"/>
    </source>
</evidence>